<dbReference type="AlphaFoldDB" id="A0A7W9SU28"/>
<organism evidence="2 3">
    <name type="scientific">Armatimonas rosea</name>
    <dbReference type="NCBI Taxonomy" id="685828"/>
    <lineage>
        <taxon>Bacteria</taxon>
        <taxon>Bacillati</taxon>
        <taxon>Armatimonadota</taxon>
        <taxon>Armatimonadia</taxon>
        <taxon>Armatimonadales</taxon>
        <taxon>Armatimonadaceae</taxon>
        <taxon>Armatimonas</taxon>
    </lineage>
</organism>
<proteinExistence type="predicted"/>
<dbReference type="EMBL" id="JACHGW010000004">
    <property type="protein sequence ID" value="MBB6052420.1"/>
    <property type="molecule type" value="Genomic_DNA"/>
</dbReference>
<sequence>MESALAVGLVAGLCLAALRLGRTPWLRRRATLLAPLALLVAVGHSVFLSDRLVWAAWVPWSGVVFLVLATPLPLVLLFLTLLWPRLTGSVPQRLRLAAPLLALTLWLSLGSFWGTPPETSAAPPLADGVVRQTSEVSCSAASAATLLQVAQLPATETELAALCLTRRAGTPLLGVYRGLRHKAAGTPWRVGVLSHAPLAQLRAATQTGPVLISVGLDRWQRGYDPRYVTEWGWTPGKRHAVVVFGFLPGGKLDIGDPSVGRETWSVESLAVLWNGEGIQLLPR</sequence>
<dbReference type="Gene3D" id="3.90.70.10">
    <property type="entry name" value="Cysteine proteinases"/>
    <property type="match status" value="1"/>
</dbReference>
<keyword evidence="1" id="KW-0812">Transmembrane</keyword>
<evidence type="ECO:0008006" key="4">
    <source>
        <dbReference type="Google" id="ProtNLM"/>
    </source>
</evidence>
<evidence type="ECO:0000313" key="2">
    <source>
        <dbReference type="EMBL" id="MBB6052420.1"/>
    </source>
</evidence>
<dbReference type="RefSeq" id="WP_184201429.1">
    <property type="nucleotide sequence ID" value="NZ_JACHGW010000004.1"/>
</dbReference>
<keyword evidence="1" id="KW-1133">Transmembrane helix</keyword>
<protein>
    <recommendedName>
        <fullName evidence="4">Peptidase C39-like domain-containing protein</fullName>
    </recommendedName>
</protein>
<feature type="transmembrane region" description="Helical" evidence="1">
    <location>
        <begin position="30"/>
        <end position="48"/>
    </location>
</feature>
<evidence type="ECO:0000313" key="3">
    <source>
        <dbReference type="Proteomes" id="UP000520814"/>
    </source>
</evidence>
<dbReference type="Proteomes" id="UP000520814">
    <property type="component" value="Unassembled WGS sequence"/>
</dbReference>
<name>A0A7W9SU28_ARMRO</name>
<keyword evidence="3" id="KW-1185">Reference proteome</keyword>
<reference evidence="2 3" key="1">
    <citation type="submission" date="2020-08" db="EMBL/GenBank/DDBJ databases">
        <title>Genomic Encyclopedia of Type Strains, Phase IV (KMG-IV): sequencing the most valuable type-strain genomes for metagenomic binning, comparative biology and taxonomic classification.</title>
        <authorList>
            <person name="Goeker M."/>
        </authorList>
    </citation>
    <scope>NUCLEOTIDE SEQUENCE [LARGE SCALE GENOMIC DNA]</scope>
    <source>
        <strain evidence="2 3">DSM 23562</strain>
    </source>
</reference>
<feature type="transmembrane region" description="Helical" evidence="1">
    <location>
        <begin position="96"/>
        <end position="115"/>
    </location>
</feature>
<gene>
    <name evidence="2" type="ORF">HNQ39_004241</name>
</gene>
<accession>A0A7W9SU28</accession>
<evidence type="ECO:0000256" key="1">
    <source>
        <dbReference type="SAM" id="Phobius"/>
    </source>
</evidence>
<feature type="transmembrane region" description="Helical" evidence="1">
    <location>
        <begin position="60"/>
        <end position="84"/>
    </location>
</feature>
<comment type="caution">
    <text evidence="2">The sequence shown here is derived from an EMBL/GenBank/DDBJ whole genome shotgun (WGS) entry which is preliminary data.</text>
</comment>
<keyword evidence="1" id="KW-0472">Membrane</keyword>